<dbReference type="EMBL" id="KZ824460">
    <property type="protein sequence ID" value="RAK97688.1"/>
    <property type="molecule type" value="Genomic_DNA"/>
</dbReference>
<dbReference type="VEuPathDB" id="FungiDB:BO80DRAFT_496067"/>
<organism evidence="2 3">
    <name type="scientific">Aspergillus ibericus CBS 121593</name>
    <dbReference type="NCBI Taxonomy" id="1448316"/>
    <lineage>
        <taxon>Eukaryota</taxon>
        <taxon>Fungi</taxon>
        <taxon>Dikarya</taxon>
        <taxon>Ascomycota</taxon>
        <taxon>Pezizomycotina</taxon>
        <taxon>Eurotiomycetes</taxon>
        <taxon>Eurotiomycetidae</taxon>
        <taxon>Eurotiales</taxon>
        <taxon>Aspergillaceae</taxon>
        <taxon>Aspergillus</taxon>
        <taxon>Aspergillus subgen. Circumdati</taxon>
    </lineage>
</organism>
<evidence type="ECO:0000313" key="3">
    <source>
        <dbReference type="Proteomes" id="UP000249402"/>
    </source>
</evidence>
<evidence type="ECO:0000313" key="2">
    <source>
        <dbReference type="EMBL" id="RAK97688.1"/>
    </source>
</evidence>
<gene>
    <name evidence="2" type="ORF">BO80DRAFT_496067</name>
</gene>
<sequence>MGRQSFKSFHQSVSQFSRMATIMPRAYRSATEYRFDEEQTDAIIRTTAYHRRDFNHCAIWFSGRERIDFCWSIGTSFQRTAKVGPGHLDRLPLELLCEILPRLDMYSLFKLRQVNLRLRQAVDSLKQYQRVITHALNILGALLRTRLAVNVSLFDFDNALCTKTCLYCGEFGGFMLLPTWKRCCIECLQRSLNTQLRSRVSVQKRVPLTKLELTQMRSFESLSGLRTMLETAPKSHITSVPARSISSAYPMQPNALAQAQLTRFGLIQMHNATGSCALPYYDKETGEVERGISCVGCQRAIERELFGTRGTRQGYDARDKVYARDGFLDHFRWCKQAQLLWKSSGEGK</sequence>
<name>A0A395GRU7_9EURO</name>
<dbReference type="RefSeq" id="XP_025572016.1">
    <property type="nucleotide sequence ID" value="XM_025723999.1"/>
</dbReference>
<dbReference type="Pfam" id="PF00646">
    <property type="entry name" value="F-box"/>
    <property type="match status" value="1"/>
</dbReference>
<accession>A0A395GRU7</accession>
<reference evidence="2 3" key="1">
    <citation type="submission" date="2018-02" db="EMBL/GenBank/DDBJ databases">
        <title>The genomes of Aspergillus section Nigri reveals drivers in fungal speciation.</title>
        <authorList>
            <consortium name="DOE Joint Genome Institute"/>
            <person name="Vesth T.C."/>
            <person name="Nybo J."/>
            <person name="Theobald S."/>
            <person name="Brandl J."/>
            <person name="Frisvad J.C."/>
            <person name="Nielsen K.F."/>
            <person name="Lyhne E.K."/>
            <person name="Kogle M.E."/>
            <person name="Kuo A."/>
            <person name="Riley R."/>
            <person name="Clum A."/>
            <person name="Nolan M."/>
            <person name="Lipzen A."/>
            <person name="Salamov A."/>
            <person name="Henrissat B."/>
            <person name="Wiebenga A."/>
            <person name="De vries R.P."/>
            <person name="Grigoriev I.V."/>
            <person name="Mortensen U.H."/>
            <person name="Andersen M.R."/>
            <person name="Baker S.E."/>
        </authorList>
    </citation>
    <scope>NUCLEOTIDE SEQUENCE [LARGE SCALE GENOMIC DNA]</scope>
    <source>
        <strain evidence="2 3">CBS 121593</strain>
    </source>
</reference>
<dbReference type="SMART" id="SM00256">
    <property type="entry name" value="FBOX"/>
    <property type="match status" value="1"/>
</dbReference>
<dbReference type="AlphaFoldDB" id="A0A395GRU7"/>
<dbReference type="InterPro" id="IPR036047">
    <property type="entry name" value="F-box-like_dom_sf"/>
</dbReference>
<dbReference type="OrthoDB" id="2687876at2759"/>
<dbReference type="Proteomes" id="UP000249402">
    <property type="component" value="Unassembled WGS sequence"/>
</dbReference>
<feature type="domain" description="F-box" evidence="1">
    <location>
        <begin position="85"/>
        <end position="131"/>
    </location>
</feature>
<dbReference type="GeneID" id="37228864"/>
<dbReference type="InterPro" id="IPR001810">
    <property type="entry name" value="F-box_dom"/>
</dbReference>
<dbReference type="STRING" id="1448316.A0A395GRU7"/>
<proteinExistence type="predicted"/>
<evidence type="ECO:0000259" key="1">
    <source>
        <dbReference type="PROSITE" id="PS50181"/>
    </source>
</evidence>
<protein>
    <recommendedName>
        <fullName evidence="1">F-box domain-containing protein</fullName>
    </recommendedName>
</protein>
<dbReference type="SUPFAM" id="SSF81383">
    <property type="entry name" value="F-box domain"/>
    <property type="match status" value="1"/>
</dbReference>
<dbReference type="PROSITE" id="PS50181">
    <property type="entry name" value="FBOX"/>
    <property type="match status" value="1"/>
</dbReference>
<keyword evidence="3" id="KW-1185">Reference proteome</keyword>